<name>A0A6A6IQV2_9PLEO</name>
<feature type="region of interest" description="Disordered" evidence="1">
    <location>
        <begin position="224"/>
        <end position="274"/>
    </location>
</feature>
<dbReference type="Proteomes" id="UP000800094">
    <property type="component" value="Unassembled WGS sequence"/>
</dbReference>
<dbReference type="AlphaFoldDB" id="A0A6A6IQV2"/>
<feature type="signal peptide" evidence="2">
    <location>
        <begin position="1"/>
        <end position="20"/>
    </location>
</feature>
<organism evidence="3 4">
    <name type="scientific">Trematosphaeria pertusa</name>
    <dbReference type="NCBI Taxonomy" id="390896"/>
    <lineage>
        <taxon>Eukaryota</taxon>
        <taxon>Fungi</taxon>
        <taxon>Dikarya</taxon>
        <taxon>Ascomycota</taxon>
        <taxon>Pezizomycotina</taxon>
        <taxon>Dothideomycetes</taxon>
        <taxon>Pleosporomycetidae</taxon>
        <taxon>Pleosporales</taxon>
        <taxon>Massarineae</taxon>
        <taxon>Trematosphaeriaceae</taxon>
        <taxon>Trematosphaeria</taxon>
    </lineage>
</organism>
<evidence type="ECO:0000313" key="4">
    <source>
        <dbReference type="Proteomes" id="UP000800094"/>
    </source>
</evidence>
<sequence>MMFLEVIILSFLALEFLGQAEDLPPVALPDPSECIGDLESWVACDSFVAKSIECLAKPTQEEKDTCPCNEDFWNTITACENEIRICTQSSQSDSSFEDLKKQWHATCDAKVDFTVTTQPLVSLTVDPGFEAACESIATSCLEGVDMMSKCTQSYSNTQFLSCACQEQLTSLRSVCSVDGNVSCLATNAEIGNVYGYSVCLAYSEGLDGPGMTSALSYFDMPYSNEASATEEDRPSAPPGTHDQPTASQVTSAYPSSPFQGTRTEPDAEVTSSAPPLTSVLLPGFTARPSVGVSGIPSELLSAFESVSEALFSSQHSAAGPSAPTSTDAAPRIGAVHGLIASVFVLALIVFELL</sequence>
<protein>
    <recommendedName>
        <fullName evidence="5">Extracellular membrane protein CFEM domain-containing protein</fullName>
    </recommendedName>
</protein>
<dbReference type="GeneID" id="54581767"/>
<evidence type="ECO:0000256" key="2">
    <source>
        <dbReference type="SAM" id="SignalP"/>
    </source>
</evidence>
<feature type="chain" id="PRO_5025434664" description="Extracellular membrane protein CFEM domain-containing protein" evidence="2">
    <location>
        <begin position="21"/>
        <end position="353"/>
    </location>
</feature>
<evidence type="ECO:0000256" key="1">
    <source>
        <dbReference type="SAM" id="MobiDB-lite"/>
    </source>
</evidence>
<gene>
    <name evidence="3" type="ORF">BU26DRAFT_516859</name>
</gene>
<keyword evidence="2" id="KW-0732">Signal</keyword>
<dbReference type="EMBL" id="ML987192">
    <property type="protein sequence ID" value="KAF2252172.1"/>
    <property type="molecule type" value="Genomic_DNA"/>
</dbReference>
<reference evidence="3" key="1">
    <citation type="journal article" date="2020" name="Stud. Mycol.">
        <title>101 Dothideomycetes genomes: a test case for predicting lifestyles and emergence of pathogens.</title>
        <authorList>
            <person name="Haridas S."/>
            <person name="Albert R."/>
            <person name="Binder M."/>
            <person name="Bloem J."/>
            <person name="Labutti K."/>
            <person name="Salamov A."/>
            <person name="Andreopoulos B."/>
            <person name="Baker S."/>
            <person name="Barry K."/>
            <person name="Bills G."/>
            <person name="Bluhm B."/>
            <person name="Cannon C."/>
            <person name="Castanera R."/>
            <person name="Culley D."/>
            <person name="Daum C."/>
            <person name="Ezra D."/>
            <person name="Gonzalez J."/>
            <person name="Henrissat B."/>
            <person name="Kuo A."/>
            <person name="Liang C."/>
            <person name="Lipzen A."/>
            <person name="Lutzoni F."/>
            <person name="Magnuson J."/>
            <person name="Mondo S."/>
            <person name="Nolan M."/>
            <person name="Ohm R."/>
            <person name="Pangilinan J."/>
            <person name="Park H.-J."/>
            <person name="Ramirez L."/>
            <person name="Alfaro M."/>
            <person name="Sun H."/>
            <person name="Tritt A."/>
            <person name="Yoshinaga Y."/>
            <person name="Zwiers L.-H."/>
            <person name="Turgeon B."/>
            <person name="Goodwin S."/>
            <person name="Spatafora J."/>
            <person name="Crous P."/>
            <person name="Grigoriev I."/>
        </authorList>
    </citation>
    <scope>NUCLEOTIDE SEQUENCE</scope>
    <source>
        <strain evidence="3">CBS 122368</strain>
    </source>
</reference>
<accession>A0A6A6IQV2</accession>
<evidence type="ECO:0000313" key="3">
    <source>
        <dbReference type="EMBL" id="KAF2252172.1"/>
    </source>
</evidence>
<proteinExistence type="predicted"/>
<feature type="compositionally biased region" description="Polar residues" evidence="1">
    <location>
        <begin position="242"/>
        <end position="262"/>
    </location>
</feature>
<dbReference type="RefSeq" id="XP_033687176.1">
    <property type="nucleotide sequence ID" value="XM_033828437.1"/>
</dbReference>
<dbReference type="OrthoDB" id="5398531at2759"/>
<evidence type="ECO:0008006" key="5">
    <source>
        <dbReference type="Google" id="ProtNLM"/>
    </source>
</evidence>
<keyword evidence="4" id="KW-1185">Reference proteome</keyword>